<evidence type="ECO:0000313" key="3">
    <source>
        <dbReference type="Proteomes" id="UP001432322"/>
    </source>
</evidence>
<comment type="caution">
    <text evidence="2">The sequence shown here is derived from an EMBL/GenBank/DDBJ whole genome shotgun (WGS) entry which is preliminary data.</text>
</comment>
<dbReference type="AlphaFoldDB" id="A0AAV5WMD2"/>
<keyword evidence="3" id="KW-1185">Reference proteome</keyword>
<proteinExistence type="predicted"/>
<name>A0AAV5WMD2_9BILA</name>
<feature type="compositionally biased region" description="Basic and acidic residues" evidence="1">
    <location>
        <begin position="153"/>
        <end position="194"/>
    </location>
</feature>
<organism evidence="2 3">
    <name type="scientific">Pristionchus fissidentatus</name>
    <dbReference type="NCBI Taxonomy" id="1538716"/>
    <lineage>
        <taxon>Eukaryota</taxon>
        <taxon>Metazoa</taxon>
        <taxon>Ecdysozoa</taxon>
        <taxon>Nematoda</taxon>
        <taxon>Chromadorea</taxon>
        <taxon>Rhabditida</taxon>
        <taxon>Rhabditina</taxon>
        <taxon>Diplogasteromorpha</taxon>
        <taxon>Diplogasteroidea</taxon>
        <taxon>Neodiplogasteridae</taxon>
        <taxon>Pristionchus</taxon>
    </lineage>
</organism>
<feature type="region of interest" description="Disordered" evidence="1">
    <location>
        <begin position="145"/>
        <end position="225"/>
    </location>
</feature>
<feature type="compositionally biased region" description="Basic and acidic residues" evidence="1">
    <location>
        <begin position="214"/>
        <end position="225"/>
    </location>
</feature>
<evidence type="ECO:0000313" key="2">
    <source>
        <dbReference type="EMBL" id="GMT33146.1"/>
    </source>
</evidence>
<gene>
    <name evidence="2" type="ORF">PFISCL1PPCAC_24443</name>
</gene>
<feature type="non-terminal residue" evidence="2">
    <location>
        <position position="1"/>
    </location>
</feature>
<protein>
    <submittedName>
        <fullName evidence="2">Uncharacterized protein</fullName>
    </submittedName>
</protein>
<dbReference type="EMBL" id="BTSY01000006">
    <property type="protein sequence ID" value="GMT33146.1"/>
    <property type="molecule type" value="Genomic_DNA"/>
</dbReference>
<accession>A0AAV5WMD2</accession>
<evidence type="ECO:0000256" key="1">
    <source>
        <dbReference type="SAM" id="MobiDB-lite"/>
    </source>
</evidence>
<dbReference type="Proteomes" id="UP001432322">
    <property type="component" value="Unassembled WGS sequence"/>
</dbReference>
<reference evidence="2" key="1">
    <citation type="submission" date="2023-10" db="EMBL/GenBank/DDBJ databases">
        <title>Genome assembly of Pristionchus species.</title>
        <authorList>
            <person name="Yoshida K."/>
            <person name="Sommer R.J."/>
        </authorList>
    </citation>
    <scope>NUCLEOTIDE SEQUENCE</scope>
    <source>
        <strain evidence="2">RS5133</strain>
    </source>
</reference>
<sequence>SDLSNAEAQTPKRQYKKEEEIVSLPSIDFSAYFQSIRATALDRATEATRRLRESRGWITDLYHHYLLLLLASMGRAAPAIDPPEPPPRRSQIPYHLHRAVRRCLPSVEIFAVRFALSAPIVKKEEKKGVKKLKIEKRIEVKKITVKPPKAPKKPVEASTPRDKETTAKTAEEISDNRDTVSKREAPPPMKRNEDNIPSPFPTPTDQSIGFREVGPSHRSVDTTYNKDEDTLNNIKSIDDDDLYTKRTESDTSIISDVPAVPEASFDFKKVNGNRVELCFQLNVRHNDLISYSFTAPTQASTSNQSIGSK</sequence>